<dbReference type="GO" id="GO:0046872">
    <property type="term" value="F:metal ion binding"/>
    <property type="evidence" value="ECO:0007669"/>
    <property type="project" value="UniProtKB-KW"/>
</dbReference>
<comment type="catalytic activity">
    <reaction evidence="9">
        <text>DNA(n) + a 2'-deoxyribonucleoside 5'-triphosphate = DNA(n+1) + diphosphate</text>
        <dbReference type="Rhea" id="RHEA:22508"/>
        <dbReference type="Rhea" id="RHEA-COMP:17339"/>
        <dbReference type="Rhea" id="RHEA-COMP:17340"/>
        <dbReference type="ChEBI" id="CHEBI:33019"/>
        <dbReference type="ChEBI" id="CHEBI:61560"/>
        <dbReference type="ChEBI" id="CHEBI:173112"/>
        <dbReference type="EC" id="2.7.7.49"/>
    </reaction>
</comment>
<sequence length="470" mass="54437">MTGRMQNELMRLDQSESRVEPKGTIGLQTSMGISEDGVTDFTLPKDGLLEFILSPANLNAAYKKVKGNKGSGGIDGMSTEELLPYLKEHGSALVASLREGTYKPNPVRRVEIPKSNGKKRGLGIPTVVDRVVQQAISQVLELLYEPQFSETSYGFRPHRGAHKALLKCGEYIEQGYVFAVDMDLEKFFDMVSHSKLIEVLSHTITDGRVISLIHRYLNAGVIHCGNYEPSQLGVPQGGPLSPILSNIILNELDKELERRGHKFVRYADDLVIFCKSRKAAKRTYEHIVPFIEKKLFLKVNKVKTKVAYIRNIKFLSYAFGRRSGKCQYRLHPESVQKMKAKIRELTSRSNGWSYEYRKHRLQWYIRGWSNYFSLAGYKPRLEEWDSWLRHRIRMCIWKSWKRVRTRLHNLEKFVSDKNRVRMAAFCRKSYWRMSQHPTVHEALSDERLFRAGYPTFTGCYVDFNKARGYY</sequence>
<dbReference type="InterPro" id="IPR043502">
    <property type="entry name" value="DNA/RNA_pol_sf"/>
</dbReference>
<dbReference type="PRINTS" id="PR00866">
    <property type="entry name" value="RNADNAPOLMS"/>
</dbReference>
<organism evidence="12 13">
    <name type="scientific">Bacteroides xylanisolvens</name>
    <dbReference type="NCBI Taxonomy" id="371601"/>
    <lineage>
        <taxon>Bacteria</taxon>
        <taxon>Pseudomonadati</taxon>
        <taxon>Bacteroidota</taxon>
        <taxon>Bacteroidia</taxon>
        <taxon>Bacteroidales</taxon>
        <taxon>Bacteroidaceae</taxon>
        <taxon>Bacteroides</taxon>
    </lineage>
</organism>
<keyword evidence="4" id="KW-0479">Metal-binding</keyword>
<feature type="domain" description="Reverse transcriptase" evidence="11">
    <location>
        <begin position="91"/>
        <end position="319"/>
    </location>
</feature>
<dbReference type="GO" id="GO:0051607">
    <property type="term" value="P:defense response to virus"/>
    <property type="evidence" value="ECO:0007669"/>
    <property type="project" value="UniProtKB-KW"/>
</dbReference>
<keyword evidence="2 12" id="KW-0808">Transferase</keyword>
<dbReference type="GO" id="GO:0003723">
    <property type="term" value="F:RNA binding"/>
    <property type="evidence" value="ECO:0007669"/>
    <property type="project" value="InterPro"/>
</dbReference>
<evidence type="ECO:0000256" key="2">
    <source>
        <dbReference type="ARBA" id="ARBA00022679"/>
    </source>
</evidence>
<proteinExistence type="inferred from homology"/>
<keyword evidence="6 12" id="KW-0695">RNA-directed DNA polymerase</keyword>
<dbReference type="NCBIfam" id="TIGR04416">
    <property type="entry name" value="group_II_RT_mat"/>
    <property type="match status" value="1"/>
</dbReference>
<keyword evidence="7" id="KW-0051">Antiviral defense</keyword>
<dbReference type="RefSeq" id="WP_118407336.1">
    <property type="nucleotide sequence ID" value="NZ_JBDFXY010000001.1"/>
</dbReference>
<evidence type="ECO:0000256" key="9">
    <source>
        <dbReference type="ARBA" id="ARBA00048173"/>
    </source>
</evidence>
<protein>
    <recommendedName>
        <fullName evidence="1">RNA-directed DNA polymerase</fullName>
        <ecNumber evidence="1">2.7.7.49</ecNumber>
    </recommendedName>
</protein>
<dbReference type="SUPFAM" id="SSF56672">
    <property type="entry name" value="DNA/RNA polymerases"/>
    <property type="match status" value="1"/>
</dbReference>
<evidence type="ECO:0000313" key="13">
    <source>
        <dbReference type="Proteomes" id="UP000284417"/>
    </source>
</evidence>
<dbReference type="Proteomes" id="UP000284417">
    <property type="component" value="Unassembled WGS sequence"/>
</dbReference>
<dbReference type="InterPro" id="IPR051083">
    <property type="entry name" value="GrpII_Intron_Splice-Mob/Def"/>
</dbReference>
<evidence type="ECO:0000313" key="12">
    <source>
        <dbReference type="EMBL" id="RHL01021.1"/>
    </source>
</evidence>
<reference evidence="12 13" key="1">
    <citation type="submission" date="2018-08" db="EMBL/GenBank/DDBJ databases">
        <title>A genome reference for cultivated species of the human gut microbiota.</title>
        <authorList>
            <person name="Zou Y."/>
            <person name="Xue W."/>
            <person name="Luo G."/>
        </authorList>
    </citation>
    <scope>NUCLEOTIDE SEQUENCE [LARGE SCALE GENOMIC DNA]</scope>
    <source>
        <strain evidence="12 13">AF39-6AC</strain>
    </source>
</reference>
<comment type="similarity">
    <text evidence="8">Belongs to the bacterial reverse transcriptase family.</text>
</comment>
<accession>A0A415I091</accession>
<evidence type="ECO:0000256" key="1">
    <source>
        <dbReference type="ARBA" id="ARBA00012493"/>
    </source>
</evidence>
<dbReference type="Pfam" id="PF00078">
    <property type="entry name" value="RVT_1"/>
    <property type="match status" value="1"/>
</dbReference>
<dbReference type="EC" id="2.7.7.49" evidence="1"/>
<feature type="region of interest" description="Disordered" evidence="10">
    <location>
        <begin position="1"/>
        <end position="20"/>
    </location>
</feature>
<dbReference type="CDD" id="cd01651">
    <property type="entry name" value="RT_G2_intron"/>
    <property type="match status" value="1"/>
</dbReference>
<dbReference type="GO" id="GO:0003964">
    <property type="term" value="F:RNA-directed DNA polymerase activity"/>
    <property type="evidence" value="ECO:0007669"/>
    <property type="project" value="UniProtKB-KW"/>
</dbReference>
<dbReference type="Pfam" id="PF08388">
    <property type="entry name" value="GIIM"/>
    <property type="match status" value="1"/>
</dbReference>
<dbReference type="InterPro" id="IPR000477">
    <property type="entry name" value="RT_dom"/>
</dbReference>
<gene>
    <name evidence="12" type="primary">ltrA</name>
    <name evidence="12" type="ORF">DW042_02860</name>
</gene>
<evidence type="ECO:0000256" key="8">
    <source>
        <dbReference type="ARBA" id="ARBA00034120"/>
    </source>
</evidence>
<evidence type="ECO:0000256" key="5">
    <source>
        <dbReference type="ARBA" id="ARBA00022842"/>
    </source>
</evidence>
<evidence type="ECO:0000256" key="6">
    <source>
        <dbReference type="ARBA" id="ARBA00022918"/>
    </source>
</evidence>
<evidence type="ECO:0000256" key="10">
    <source>
        <dbReference type="SAM" id="MobiDB-lite"/>
    </source>
</evidence>
<keyword evidence="5" id="KW-0460">Magnesium</keyword>
<evidence type="ECO:0000256" key="7">
    <source>
        <dbReference type="ARBA" id="ARBA00023118"/>
    </source>
</evidence>
<dbReference type="PROSITE" id="PS50878">
    <property type="entry name" value="RT_POL"/>
    <property type="match status" value="1"/>
</dbReference>
<dbReference type="EMBL" id="QROC01000003">
    <property type="protein sequence ID" value="RHL01021.1"/>
    <property type="molecule type" value="Genomic_DNA"/>
</dbReference>
<evidence type="ECO:0000256" key="4">
    <source>
        <dbReference type="ARBA" id="ARBA00022723"/>
    </source>
</evidence>
<keyword evidence="3 12" id="KW-0548">Nucleotidyltransferase</keyword>
<dbReference type="InterPro" id="IPR000123">
    <property type="entry name" value="Reverse_transcriptase_msDNA"/>
</dbReference>
<comment type="caution">
    <text evidence="12">The sequence shown here is derived from an EMBL/GenBank/DDBJ whole genome shotgun (WGS) entry which is preliminary data.</text>
</comment>
<dbReference type="PANTHER" id="PTHR34047:SF8">
    <property type="entry name" value="PROTEIN YKFC"/>
    <property type="match status" value="1"/>
</dbReference>
<dbReference type="InterPro" id="IPR030931">
    <property type="entry name" value="Group_II_RT_mat"/>
</dbReference>
<evidence type="ECO:0000259" key="11">
    <source>
        <dbReference type="PROSITE" id="PS50878"/>
    </source>
</evidence>
<evidence type="ECO:0000256" key="3">
    <source>
        <dbReference type="ARBA" id="ARBA00022695"/>
    </source>
</evidence>
<name>A0A415I091_9BACE</name>
<dbReference type="AlphaFoldDB" id="A0A415I091"/>
<dbReference type="InterPro" id="IPR013597">
    <property type="entry name" value="Mat_intron_G2"/>
</dbReference>
<dbReference type="PANTHER" id="PTHR34047">
    <property type="entry name" value="NUCLEAR INTRON MATURASE 1, MITOCHONDRIAL-RELATED"/>
    <property type="match status" value="1"/>
</dbReference>
<feature type="compositionally biased region" description="Basic and acidic residues" evidence="10">
    <location>
        <begin position="10"/>
        <end position="20"/>
    </location>
</feature>